<protein>
    <recommendedName>
        <fullName evidence="4">VWFA domain-containing protein</fullName>
    </recommendedName>
</protein>
<dbReference type="EMBL" id="SJPR01000002">
    <property type="protein sequence ID" value="TWT97789.1"/>
    <property type="molecule type" value="Genomic_DNA"/>
</dbReference>
<feature type="region of interest" description="Disordered" evidence="2">
    <location>
        <begin position="1579"/>
        <end position="1619"/>
    </location>
</feature>
<gene>
    <name evidence="5" type="ORF">Pla108_19410</name>
</gene>
<feature type="domain" description="VWFA" evidence="4">
    <location>
        <begin position="1060"/>
        <end position="1267"/>
    </location>
</feature>
<accession>A0A5C6ADT7</accession>
<keyword evidence="3" id="KW-0812">Transmembrane</keyword>
<name>A0A5C6ADT7_9BACT</name>
<dbReference type="Gene3D" id="3.40.50.410">
    <property type="entry name" value="von Willebrand factor, type A domain"/>
    <property type="match status" value="1"/>
</dbReference>
<evidence type="ECO:0000259" key="4">
    <source>
        <dbReference type="PROSITE" id="PS50234"/>
    </source>
</evidence>
<dbReference type="PROSITE" id="PS00018">
    <property type="entry name" value="EF_HAND_1"/>
    <property type="match status" value="1"/>
</dbReference>
<keyword evidence="6" id="KW-1185">Reference proteome</keyword>
<dbReference type="InterPro" id="IPR018247">
    <property type="entry name" value="EF_Hand_1_Ca_BS"/>
</dbReference>
<dbReference type="InterPro" id="IPR002035">
    <property type="entry name" value="VWF_A"/>
</dbReference>
<evidence type="ECO:0000256" key="2">
    <source>
        <dbReference type="SAM" id="MobiDB-lite"/>
    </source>
</evidence>
<dbReference type="PROSITE" id="PS50234">
    <property type="entry name" value="VWFA"/>
    <property type="match status" value="1"/>
</dbReference>
<dbReference type="CDD" id="cd00198">
    <property type="entry name" value="vWFA"/>
    <property type="match status" value="1"/>
</dbReference>
<organism evidence="5 6">
    <name type="scientific">Botrimarina colliarenosi</name>
    <dbReference type="NCBI Taxonomy" id="2528001"/>
    <lineage>
        <taxon>Bacteria</taxon>
        <taxon>Pseudomonadati</taxon>
        <taxon>Planctomycetota</taxon>
        <taxon>Planctomycetia</taxon>
        <taxon>Pirellulales</taxon>
        <taxon>Lacipirellulaceae</taxon>
        <taxon>Botrimarina</taxon>
    </lineage>
</organism>
<feature type="transmembrane region" description="Helical" evidence="3">
    <location>
        <begin position="35"/>
        <end position="55"/>
    </location>
</feature>
<proteinExistence type="predicted"/>
<keyword evidence="3" id="KW-1133">Transmembrane helix</keyword>
<dbReference type="Proteomes" id="UP000317421">
    <property type="component" value="Unassembled WGS sequence"/>
</dbReference>
<dbReference type="SMART" id="SM00327">
    <property type="entry name" value="VWA"/>
    <property type="match status" value="1"/>
</dbReference>
<evidence type="ECO:0000313" key="5">
    <source>
        <dbReference type="EMBL" id="TWT97789.1"/>
    </source>
</evidence>
<feature type="coiled-coil region" evidence="1">
    <location>
        <begin position="572"/>
        <end position="599"/>
    </location>
</feature>
<keyword evidence="3" id="KW-0472">Membrane</keyword>
<dbReference type="SUPFAM" id="SSF53300">
    <property type="entry name" value="vWA-like"/>
    <property type="match status" value="1"/>
</dbReference>
<keyword evidence="1" id="KW-0175">Coiled coil</keyword>
<dbReference type="RefSeq" id="WP_197526435.1">
    <property type="nucleotide sequence ID" value="NZ_SJPR01000002.1"/>
</dbReference>
<reference evidence="5 6" key="1">
    <citation type="submission" date="2019-02" db="EMBL/GenBank/DDBJ databases">
        <title>Deep-cultivation of Planctomycetes and their phenomic and genomic characterization uncovers novel biology.</title>
        <authorList>
            <person name="Wiegand S."/>
            <person name="Jogler M."/>
            <person name="Boedeker C."/>
            <person name="Pinto D."/>
            <person name="Vollmers J."/>
            <person name="Rivas-Marin E."/>
            <person name="Kohn T."/>
            <person name="Peeters S.H."/>
            <person name="Heuer A."/>
            <person name="Rast P."/>
            <person name="Oberbeckmann S."/>
            <person name="Bunk B."/>
            <person name="Jeske O."/>
            <person name="Meyerdierks A."/>
            <person name="Storesund J.E."/>
            <person name="Kallscheuer N."/>
            <person name="Luecker S."/>
            <person name="Lage O.M."/>
            <person name="Pohl T."/>
            <person name="Merkel B.J."/>
            <person name="Hornburger P."/>
            <person name="Mueller R.-W."/>
            <person name="Bruemmer F."/>
            <person name="Labrenz M."/>
            <person name="Spormann A.M."/>
            <person name="Op Den Camp H."/>
            <person name="Overmann J."/>
            <person name="Amann R."/>
            <person name="Jetten M.S.M."/>
            <person name="Mascher T."/>
            <person name="Medema M.H."/>
            <person name="Devos D.P."/>
            <person name="Kaster A.-K."/>
            <person name="Ovreas L."/>
            <person name="Rohde M."/>
            <person name="Galperin M.Y."/>
            <person name="Jogler C."/>
        </authorList>
    </citation>
    <scope>NUCLEOTIDE SEQUENCE [LARGE SCALE GENOMIC DNA]</scope>
    <source>
        <strain evidence="5 6">Pla108</strain>
    </source>
</reference>
<dbReference type="InterPro" id="IPR036465">
    <property type="entry name" value="vWFA_dom_sf"/>
</dbReference>
<evidence type="ECO:0000256" key="1">
    <source>
        <dbReference type="SAM" id="Coils"/>
    </source>
</evidence>
<evidence type="ECO:0000256" key="3">
    <source>
        <dbReference type="SAM" id="Phobius"/>
    </source>
</evidence>
<sequence>MSRQNEPVPTAPHRAAGGRCAAIERAIRRRRIRTLLGGLGAAVLLLAVVWMAALLRPARGVALVTVGADYATNLTVRHNASGWGSLQRLCQLLSETPSSTLTRPVESPLAAEHAFSWKDAVSELNGTAAILVVSLHGGADSEGPFLLRTDCTPAAGKSARLDVATLLEELRKLPETQSKIVFFEATATTGEWRYGESENRFVEGLRKLENEIAAIPGLVVVSASDSGQIAYNAVDGRRTIFLEALASGLGGAATDTNNDGRIDGAELASHLSQEVSQQAARVWGAEQTPVILPQGERGLERAAQIEVAYATPATAASPDQPRPLPRDEIGAMWKEASALASALSHPESEATLLWCCFRRLLIRHEQLLAAGAETRATASLLQDLQSQLRRQALATQVADDPIEPSRVAPDTAAADLEDAAFAALWSAHPDSLPTAITKAMATVPENQRPRWRRRFFDRAIARVLDDSSGQIAKGSELITALRDPLRPLPSDAHLVTILASRWAGDAGLAPMSDAIRLAITTRRLSESTLLGDEAYDSSLTPQALAWLGDRLLTADAERLRGEDLLLIGQDHRSDAVAHLTEAKRQYTRLQDEAAALRRGLTARDTALDLAPFYADVIASIGPVSAKSDKALDSLTESVEAVLNTAHRLSDLLLPALEVQQAPGELPQTIDRAAQKVEQAVAMMQARFGQWRARLMDLSDPDARRQRSFALLTPDLPVGERLRLLSAPAAVLSSAREMASANRQESALDANRRRGRLAVALVGKRLLEKYTAEPAAYERAVATVRSTDADGVVADCALAYWKCLDASKQVLRKAAASGFPDEPRSPLIEAADALRRLATGDSTTTFPTPLDRVQDCLRYDLCRWRAKRSIRSYWSDCQPGAQPRFQEVANAYLDEAERLVPGRDAVRRLRSLASSPSTLKLLAPAMVPIVSGVSPETSVAFTGQPTALGIAGGGVAAVSVASLSDLTTVGLAAGDRLAATLSTKPNPTGPAIAFLAGRDAPAGDRALQMEAWFRGGRFPAAVTLQNYKTPSVAAEEAPRPWGAGVAIIDQRDDSQPFSPGAIALVVDASGSMGPGDDRNSKYRQAISTVQTLLSDAPAGLQVSVWVFGQAVGAQKTTDQPEATIQQVLAPVRWNPADPNQLSRLIDRLSPPQVEPWNESPLTRAVLLASRDVRGAAGYKAVIAITDGVDNRFERDAFANPGGKPIGDVVGAELSGSGVALHLIGYRVAGAEQAVVKRQFAFLSRLTPVGHWWQADETASLERALRSALRSNLVASNEGGSAPLVTVTPAGRPLAWSGTPLPNGLYDLPTTTPAAAGQQALLDGGDLLLLRARETALGVQFSPVCYSKTNHPTRPAIETAGWRTALLSDRQLPNGDRCSLITVERQMSSDEDLPTPLRVARPAELWIERANRAAPSITWRRVDGYPAPCWEVIGRGEQESNGDLVVWWNDTPSPSTGVLRPNGALNGLAALIGQEVNVDGTTATIRQIALQPRRVPNAKGAITEQNCLVIEMESPERVTIGLRGYTPAGERQEWYDEVGVSVATFWPLTAEALSGAVTGLNVTSIASAKLRAEAAGRIARFDRLPPPSSSDQRPTPAVGWFDPVEASLPQHDARRTTRSSR</sequence>
<comment type="caution">
    <text evidence="5">The sequence shown here is derived from an EMBL/GenBank/DDBJ whole genome shotgun (WGS) entry which is preliminary data.</text>
</comment>
<evidence type="ECO:0000313" key="6">
    <source>
        <dbReference type="Proteomes" id="UP000317421"/>
    </source>
</evidence>